<evidence type="ECO:0000313" key="2">
    <source>
        <dbReference type="Proteomes" id="UP000199585"/>
    </source>
</evidence>
<evidence type="ECO:0000313" key="1">
    <source>
        <dbReference type="EMBL" id="SEN50834.1"/>
    </source>
</evidence>
<organism evidence="1 2">
    <name type="scientific">Loktanella fryxellensis</name>
    <dbReference type="NCBI Taxonomy" id="245187"/>
    <lineage>
        <taxon>Bacteria</taxon>
        <taxon>Pseudomonadati</taxon>
        <taxon>Pseudomonadota</taxon>
        <taxon>Alphaproteobacteria</taxon>
        <taxon>Rhodobacterales</taxon>
        <taxon>Roseobacteraceae</taxon>
        <taxon>Loktanella</taxon>
    </lineage>
</organism>
<dbReference type="Proteomes" id="UP000199585">
    <property type="component" value="Unassembled WGS sequence"/>
</dbReference>
<sequence>MTARTAGWSAAAPLFRQIECQSRSQSSRLAQSLLAPPLTLEGFHLTPPVGEREIDLPLELARQIVVYTTRFARRPFLPPVLGQPEGLRFICFTDVPVTVPGWEIVIIPEPVGGDAFAAICPHLLLKDVAPDAAWSLYIDSDQIPVGNLHTLIMRWLMPQDIAVWRDPVASDWQARAERLLLTGLRSVTAVLAQVATCAAENLPRGRGISDTAMIWRHHADPAVTRQMDAWWALHRDNPDGDPGLSLDRLRHHGHDTQATLTVLPEALGTSETNIFFARNAPGLQAVRPRRPAPGLRQRKVPITFLYAAKWRETGVTMFRAIQLSRMVALAYPDLFDVTLTSEIDTVRDQVVIVNRGAIQFNPLDQLADLKAHNIASVSDWLDLPVRPKANPVFDAHMAMCLPQALALNRSYPGTPAFHVTHHVNPSVPHCSGPTDRLRTGYFGRPANTSRPGSLTGVIDVVEVVDAGFTAQDWARQAPLYNCHWIVRETDHLQQWKPFLKAFVAARCGAVVIVTRDDMNAMHYLGDDYPFYADSLAPSDLEMAWLKAASAFGGTDWTKAQAIMRQVKARSSDHQVMVEFKAMIDEILA</sequence>
<dbReference type="AlphaFoldDB" id="A0A1H8H4D8"/>
<gene>
    <name evidence="1" type="ORF">SAMN04488003_11924</name>
</gene>
<protein>
    <recommendedName>
        <fullName evidence="3">Glycosyl transferases group 1</fullName>
    </recommendedName>
</protein>
<reference evidence="1 2" key="1">
    <citation type="submission" date="2016-10" db="EMBL/GenBank/DDBJ databases">
        <authorList>
            <person name="de Groot N.N."/>
        </authorList>
    </citation>
    <scope>NUCLEOTIDE SEQUENCE [LARGE SCALE GENOMIC DNA]</scope>
    <source>
        <strain evidence="1 2">DSM 16213</strain>
    </source>
</reference>
<evidence type="ECO:0008006" key="3">
    <source>
        <dbReference type="Google" id="ProtNLM"/>
    </source>
</evidence>
<accession>A0A1H8H4D8</accession>
<proteinExistence type="predicted"/>
<keyword evidence="2" id="KW-1185">Reference proteome</keyword>
<name>A0A1H8H4D8_9RHOB</name>
<dbReference type="EMBL" id="FOCI01000019">
    <property type="protein sequence ID" value="SEN50834.1"/>
    <property type="molecule type" value="Genomic_DNA"/>
</dbReference>
<dbReference type="STRING" id="245187.SAMN04488003_11924"/>